<proteinExistence type="predicted"/>
<accession>A0A8W4FR61</accession>
<evidence type="ECO:0000313" key="4">
    <source>
        <dbReference type="Proteomes" id="UP000008227"/>
    </source>
</evidence>
<organism evidence="3 4">
    <name type="scientific">Sus scrofa</name>
    <name type="common">Pig</name>
    <dbReference type="NCBI Taxonomy" id="9823"/>
    <lineage>
        <taxon>Eukaryota</taxon>
        <taxon>Metazoa</taxon>
        <taxon>Chordata</taxon>
        <taxon>Craniata</taxon>
        <taxon>Vertebrata</taxon>
        <taxon>Euteleostomi</taxon>
        <taxon>Mammalia</taxon>
        <taxon>Eutheria</taxon>
        <taxon>Laurasiatheria</taxon>
        <taxon>Artiodactyla</taxon>
        <taxon>Suina</taxon>
        <taxon>Suidae</taxon>
        <taxon>Sus</taxon>
    </lineage>
</organism>
<dbReference type="PANTHER" id="PTHR19446">
    <property type="entry name" value="REVERSE TRANSCRIPTASES"/>
    <property type="match status" value="1"/>
</dbReference>
<reference evidence="3" key="3">
    <citation type="submission" date="2025-09" db="UniProtKB">
        <authorList>
            <consortium name="Ensembl"/>
        </authorList>
    </citation>
    <scope>IDENTIFICATION</scope>
</reference>
<dbReference type="EC" id="2.7.7.49" evidence="1"/>
<sequence>MNIDAKILNKILANRIQKHTKKIIHHDQVGFIPGSQGWFYIRKSINIIHHINKRKVKNHMIISIDAEKAFDKVQHPFMIKTLTKVVGIEGTYLNIIKAIYDKLTAKIILSGEKLKAFPLKSGTRQG</sequence>
<dbReference type="InterPro" id="IPR043502">
    <property type="entry name" value="DNA/RNA_pol_sf"/>
</dbReference>
<evidence type="ECO:0000256" key="1">
    <source>
        <dbReference type="ARBA" id="ARBA00012493"/>
    </source>
</evidence>
<dbReference type="GeneTree" id="ENSGT01150000286946"/>
<dbReference type="SUPFAM" id="SSF56672">
    <property type="entry name" value="DNA/RNA polymerases"/>
    <property type="match status" value="1"/>
</dbReference>
<reference evidence="3" key="2">
    <citation type="submission" date="2025-08" db="UniProtKB">
        <authorList>
            <consortium name="Ensembl"/>
        </authorList>
    </citation>
    <scope>IDENTIFICATION</scope>
</reference>
<keyword evidence="4" id="KW-1185">Reference proteome</keyword>
<evidence type="ECO:0000259" key="2">
    <source>
        <dbReference type="Pfam" id="PF00078"/>
    </source>
</evidence>
<name>A0A8W4FR61_PIG</name>
<dbReference type="Proteomes" id="UP000008227">
    <property type="component" value="Chromosome X"/>
</dbReference>
<reference evidence="3" key="1">
    <citation type="journal article" date="2020" name="Gigascience">
        <title>An improved pig reference genome sequence to enable pig genetics and genomics research.</title>
        <authorList>
            <person name="Warr A."/>
            <person name="Affara N."/>
            <person name="Aken B."/>
            <person name="Beiki H."/>
            <person name="Bickhart D.M."/>
            <person name="Billis K."/>
            <person name="Chow W."/>
            <person name="Eory L."/>
            <person name="Finlayson H.A."/>
            <person name="Flicek P."/>
            <person name="Giron C.G."/>
            <person name="Griffin D.K."/>
            <person name="Hall R."/>
            <person name="Hannum G."/>
            <person name="Hourlier T."/>
            <person name="Howe K."/>
            <person name="Hume D.A."/>
            <person name="Izuogu O."/>
            <person name="Kim K."/>
            <person name="Koren S."/>
            <person name="Liu H."/>
            <person name="Manchanda N."/>
            <person name="Martin F.J."/>
            <person name="Nonneman D.J."/>
            <person name="O'Connor R.E."/>
            <person name="Phillippy A.M."/>
            <person name="Rohrer G.A."/>
            <person name="Rosen B.D."/>
            <person name="Rund L.A."/>
            <person name="Sargent C.A."/>
            <person name="Schook L.B."/>
            <person name="Schroeder S.G."/>
            <person name="Schwartz A.S."/>
            <person name="Skinner B.M."/>
            <person name="Talbot R."/>
            <person name="Tseng E."/>
            <person name="Tuggle C.K."/>
            <person name="Watson M."/>
            <person name="Smith T.P.L."/>
            <person name="Archibald A.L."/>
        </authorList>
    </citation>
    <scope>NUCLEOTIDE SEQUENCE [LARGE SCALE GENOMIC DNA]</scope>
    <source>
        <strain evidence="3">Duroc</strain>
    </source>
</reference>
<protein>
    <recommendedName>
        <fullName evidence="1">RNA-directed DNA polymerase</fullName>
        <ecNumber evidence="1">2.7.7.49</ecNumber>
    </recommendedName>
</protein>
<dbReference type="Pfam" id="PF00078">
    <property type="entry name" value="RVT_1"/>
    <property type="match status" value="1"/>
</dbReference>
<dbReference type="Ensembl" id="ENSSSCT00000101400.1">
    <property type="protein sequence ID" value="ENSSSCP00000081016.1"/>
    <property type="gene ID" value="ENSSSCG00000063503.1"/>
</dbReference>
<dbReference type="GO" id="GO:0003964">
    <property type="term" value="F:RNA-directed DNA polymerase activity"/>
    <property type="evidence" value="ECO:0007669"/>
    <property type="project" value="UniProtKB-EC"/>
</dbReference>
<feature type="domain" description="Reverse transcriptase" evidence="2">
    <location>
        <begin position="2"/>
        <end position="126"/>
    </location>
</feature>
<dbReference type="AlphaFoldDB" id="A0A8W4FR61"/>
<dbReference type="InterPro" id="IPR000477">
    <property type="entry name" value="RT_dom"/>
</dbReference>
<evidence type="ECO:0000313" key="3">
    <source>
        <dbReference type="Ensembl" id="ENSSSCP00000081016.1"/>
    </source>
</evidence>